<dbReference type="InterPro" id="IPR000835">
    <property type="entry name" value="HTH_MarR-typ"/>
</dbReference>
<dbReference type="GO" id="GO:0003700">
    <property type="term" value="F:DNA-binding transcription factor activity"/>
    <property type="evidence" value="ECO:0007669"/>
    <property type="project" value="InterPro"/>
</dbReference>
<organism evidence="6 8">
    <name type="scientific">Ligilactobacillus animalis</name>
    <dbReference type="NCBI Taxonomy" id="1605"/>
    <lineage>
        <taxon>Bacteria</taxon>
        <taxon>Bacillati</taxon>
        <taxon>Bacillota</taxon>
        <taxon>Bacilli</taxon>
        <taxon>Lactobacillales</taxon>
        <taxon>Lactobacillaceae</taxon>
        <taxon>Ligilactobacillus</taxon>
    </lineage>
</organism>
<gene>
    <name evidence="5" type="ORF">Lani381_0024</name>
    <name evidence="6" type="ORF">QFF56_00475</name>
</gene>
<dbReference type="Proteomes" id="UP000027129">
    <property type="component" value="Unassembled WGS sequence"/>
</dbReference>
<evidence type="ECO:0000256" key="2">
    <source>
        <dbReference type="ARBA" id="ARBA00023125"/>
    </source>
</evidence>
<proteinExistence type="predicted"/>
<keyword evidence="2" id="KW-0238">DNA-binding</keyword>
<dbReference type="AlphaFoldDB" id="A0AAJ6FT34"/>
<evidence type="ECO:0000313" key="8">
    <source>
        <dbReference type="Proteomes" id="UP001238155"/>
    </source>
</evidence>
<dbReference type="SMART" id="SM00347">
    <property type="entry name" value="HTH_MARR"/>
    <property type="match status" value="1"/>
</dbReference>
<dbReference type="PANTHER" id="PTHR42756:SF1">
    <property type="entry name" value="TRANSCRIPTIONAL REPRESSOR OF EMRAB OPERON"/>
    <property type="match status" value="1"/>
</dbReference>
<evidence type="ECO:0000313" key="7">
    <source>
        <dbReference type="Proteomes" id="UP000027129"/>
    </source>
</evidence>
<dbReference type="Proteomes" id="UP001238155">
    <property type="component" value="Chromosome"/>
</dbReference>
<dbReference type="GO" id="GO:0003677">
    <property type="term" value="F:DNA binding"/>
    <property type="evidence" value="ECO:0007669"/>
    <property type="project" value="UniProtKB-KW"/>
</dbReference>
<keyword evidence="1" id="KW-0805">Transcription regulation</keyword>
<dbReference type="PANTHER" id="PTHR42756">
    <property type="entry name" value="TRANSCRIPTIONAL REGULATOR, MARR"/>
    <property type="match status" value="1"/>
</dbReference>
<evidence type="ECO:0000313" key="6">
    <source>
        <dbReference type="EMBL" id="WHQ80250.1"/>
    </source>
</evidence>
<dbReference type="InterPro" id="IPR036388">
    <property type="entry name" value="WH-like_DNA-bd_sf"/>
</dbReference>
<dbReference type="InterPro" id="IPR036390">
    <property type="entry name" value="WH_DNA-bd_sf"/>
</dbReference>
<keyword evidence="3" id="KW-0804">Transcription</keyword>
<sequence>MDSPKISKLVAIFNRKLRTEINNQYEHLGLSDKNYFYLEKIHENPGISQAELLRSLYQDQSIVTRQINKLVADGWVQKKFAISDHRRSELYLTPKSEAILPKIKLIHRQINQRALASLTPHEAQVFGELLAKVTAEYQPHNSTEA</sequence>
<name>A0AAJ6FT34_9LACO</name>
<feature type="domain" description="HTH marR-type" evidence="4">
    <location>
        <begin position="3"/>
        <end position="135"/>
    </location>
</feature>
<dbReference type="EMBL" id="JMHU01000001">
    <property type="protein sequence ID" value="KDA46810.1"/>
    <property type="molecule type" value="Genomic_DNA"/>
</dbReference>
<reference evidence="5 7" key="1">
    <citation type="submission" date="2014-04" db="EMBL/GenBank/DDBJ databases">
        <title>Draft Genome Sequence of Lactobacillus animalis 381-IL-28.</title>
        <authorList>
            <person name="Sturino J.M."/>
            <person name="Rajendran M."/>
            <person name="Altermann E."/>
        </authorList>
    </citation>
    <scope>NUCLEOTIDE SEQUENCE [LARGE SCALE GENOMIC DNA]</scope>
    <source>
        <strain evidence="5 7">381-IL-28</strain>
    </source>
</reference>
<dbReference type="RefSeq" id="WP_035446752.1">
    <property type="nucleotide sequence ID" value="NZ_CAJKXD010000006.1"/>
</dbReference>
<evidence type="ECO:0000256" key="3">
    <source>
        <dbReference type="ARBA" id="ARBA00023163"/>
    </source>
</evidence>
<accession>A0AAJ6FT34</accession>
<reference evidence="6" key="2">
    <citation type="submission" date="2023-04" db="EMBL/GenBank/DDBJ databases">
        <title>Four porcine-derived lactic acid bacteria strains analyses and their evaluation as potential probiotics based on genomics.</title>
        <authorList>
            <person name="Niu D."/>
        </authorList>
    </citation>
    <scope>NUCLEOTIDE SEQUENCE</scope>
    <source>
        <strain evidence="6">ZSB1</strain>
    </source>
</reference>
<evidence type="ECO:0000256" key="1">
    <source>
        <dbReference type="ARBA" id="ARBA00023015"/>
    </source>
</evidence>
<evidence type="ECO:0000259" key="4">
    <source>
        <dbReference type="PROSITE" id="PS50995"/>
    </source>
</evidence>
<evidence type="ECO:0000313" key="5">
    <source>
        <dbReference type="EMBL" id="KDA46810.1"/>
    </source>
</evidence>
<dbReference type="SUPFAM" id="SSF46785">
    <property type="entry name" value="Winged helix' DNA-binding domain"/>
    <property type="match status" value="1"/>
</dbReference>
<dbReference type="Pfam" id="PF01047">
    <property type="entry name" value="MarR"/>
    <property type="match status" value="1"/>
</dbReference>
<protein>
    <submittedName>
        <fullName evidence="5">Homoprotocatechuate degradation operon regulator, HpaR, hpaR</fullName>
    </submittedName>
    <submittedName>
        <fullName evidence="6">MarR family transcriptional regulator</fullName>
    </submittedName>
</protein>
<dbReference type="Gene3D" id="1.10.10.10">
    <property type="entry name" value="Winged helix-like DNA-binding domain superfamily/Winged helix DNA-binding domain"/>
    <property type="match status" value="1"/>
</dbReference>
<dbReference type="PRINTS" id="PR00598">
    <property type="entry name" value="HTHMARR"/>
</dbReference>
<dbReference type="EMBL" id="CP123751">
    <property type="protein sequence ID" value="WHQ80250.1"/>
    <property type="molecule type" value="Genomic_DNA"/>
</dbReference>
<dbReference type="PROSITE" id="PS50995">
    <property type="entry name" value="HTH_MARR_2"/>
    <property type="match status" value="1"/>
</dbReference>
<keyword evidence="7" id="KW-1185">Reference proteome</keyword>